<name>A0A2H0R1E8_9BACT</name>
<accession>A0A2H0R1E8</accession>
<comment type="similarity">
    <text evidence="1">Belongs to the RRF family.</text>
</comment>
<evidence type="ECO:0000256" key="1">
    <source>
        <dbReference type="ARBA" id="ARBA00005912"/>
    </source>
</evidence>
<evidence type="ECO:0000256" key="2">
    <source>
        <dbReference type="ARBA" id="ARBA00022917"/>
    </source>
</evidence>
<reference evidence="4 5" key="1">
    <citation type="submission" date="2017-09" db="EMBL/GenBank/DDBJ databases">
        <title>Depth-based differentiation of microbial function through sediment-hosted aquifers and enrichment of novel symbionts in the deep terrestrial subsurface.</title>
        <authorList>
            <person name="Probst A.J."/>
            <person name="Ladd B."/>
            <person name="Jarett J.K."/>
            <person name="Geller-Mcgrath D.E."/>
            <person name="Sieber C.M."/>
            <person name="Emerson J.B."/>
            <person name="Anantharaman K."/>
            <person name="Thomas B.C."/>
            <person name="Malmstrom R."/>
            <person name="Stieglmeier M."/>
            <person name="Klingl A."/>
            <person name="Woyke T."/>
            <person name="Ryan C.M."/>
            <person name="Banfield J.F."/>
        </authorList>
    </citation>
    <scope>NUCLEOTIDE SEQUENCE [LARGE SCALE GENOMIC DNA]</scope>
    <source>
        <strain evidence="4">CG10_big_fil_rev_8_21_14_0_10_34_34</strain>
    </source>
</reference>
<dbReference type="AlphaFoldDB" id="A0A2H0R1E8"/>
<feature type="domain" description="Ribosome recycling factor" evidence="3">
    <location>
        <begin position="21"/>
        <end position="183"/>
    </location>
</feature>
<protein>
    <submittedName>
        <fullName evidence="4">Ribosome recycling factor</fullName>
    </submittedName>
</protein>
<evidence type="ECO:0000313" key="5">
    <source>
        <dbReference type="Proteomes" id="UP000230828"/>
    </source>
</evidence>
<dbReference type="PANTHER" id="PTHR20982:SF3">
    <property type="entry name" value="MITOCHONDRIAL RIBOSOME RECYCLING FACTOR PSEUDO 1"/>
    <property type="match status" value="1"/>
</dbReference>
<dbReference type="PANTHER" id="PTHR20982">
    <property type="entry name" value="RIBOSOME RECYCLING FACTOR"/>
    <property type="match status" value="1"/>
</dbReference>
<evidence type="ECO:0000259" key="3">
    <source>
        <dbReference type="Pfam" id="PF01765"/>
    </source>
</evidence>
<comment type="caution">
    <text evidence="4">The sequence shown here is derived from an EMBL/GenBank/DDBJ whole genome shotgun (WGS) entry which is preliminary data.</text>
</comment>
<keyword evidence="2" id="KW-0648">Protein biosynthesis</keyword>
<sequence length="185" mass="21365">MVIMFDFSELKQKSKGVEEWLSKELAVIRTGKAVPAILDFVQVEAYGSKMLIRELANILVEDAKTIRLEPWDIKVGKDIEKAITASNLGLSVAPFEKGLRIIFPELTSERREQFKKVARTKFEEGKVSLRVLRDKIWKIIEEKEKAGGMGEDDKFRLKEEMQKIIDESNKKLEELVIKKEEEIKI</sequence>
<dbReference type="Proteomes" id="UP000230828">
    <property type="component" value="Unassembled WGS sequence"/>
</dbReference>
<dbReference type="GO" id="GO:0043023">
    <property type="term" value="F:ribosomal large subunit binding"/>
    <property type="evidence" value="ECO:0007669"/>
    <property type="project" value="TreeGrafter"/>
</dbReference>
<dbReference type="SUPFAM" id="SSF55194">
    <property type="entry name" value="Ribosome recycling factor, RRF"/>
    <property type="match status" value="1"/>
</dbReference>
<dbReference type="EMBL" id="PCXM01000010">
    <property type="protein sequence ID" value="PIR40310.1"/>
    <property type="molecule type" value="Genomic_DNA"/>
</dbReference>
<dbReference type="FunFam" id="3.30.1360.40:FF:000001">
    <property type="entry name" value="Ribosome-recycling factor"/>
    <property type="match status" value="1"/>
</dbReference>
<dbReference type="InterPro" id="IPR002661">
    <property type="entry name" value="Ribosome_recyc_fac"/>
</dbReference>
<gene>
    <name evidence="4" type="ORF">COV33_00410</name>
</gene>
<proteinExistence type="inferred from homology"/>
<dbReference type="Gene3D" id="3.30.1360.40">
    <property type="match status" value="1"/>
</dbReference>
<dbReference type="InterPro" id="IPR036191">
    <property type="entry name" value="RRF_sf"/>
</dbReference>
<dbReference type="Pfam" id="PF01765">
    <property type="entry name" value="RRF"/>
    <property type="match status" value="1"/>
</dbReference>
<organism evidence="4 5">
    <name type="scientific">Candidatus Zambryskibacteria bacterium CG10_big_fil_rev_8_21_14_0_10_34_34</name>
    <dbReference type="NCBI Taxonomy" id="1975114"/>
    <lineage>
        <taxon>Bacteria</taxon>
        <taxon>Candidatus Zambryskiibacteriota</taxon>
    </lineage>
</organism>
<dbReference type="InterPro" id="IPR023584">
    <property type="entry name" value="Ribosome_recyc_fac_dom"/>
</dbReference>
<dbReference type="Gene3D" id="1.10.132.20">
    <property type="entry name" value="Ribosome-recycling factor"/>
    <property type="match status" value="1"/>
</dbReference>
<dbReference type="GO" id="GO:0006412">
    <property type="term" value="P:translation"/>
    <property type="evidence" value="ECO:0007669"/>
    <property type="project" value="UniProtKB-KW"/>
</dbReference>
<evidence type="ECO:0000313" key="4">
    <source>
        <dbReference type="EMBL" id="PIR40310.1"/>
    </source>
</evidence>